<dbReference type="InterPro" id="IPR050993">
    <property type="entry name" value="Isochorismatase_domain"/>
</dbReference>
<dbReference type="PANTHER" id="PTHR14119:SF3">
    <property type="entry name" value="ISOCHORISMATASE DOMAIN-CONTAINING PROTEIN 2"/>
    <property type="match status" value="1"/>
</dbReference>
<evidence type="ECO:0000313" key="3">
    <source>
        <dbReference type="Proteomes" id="UP000321899"/>
    </source>
</evidence>
<name>A0A5Q4VC03_9BACT</name>
<keyword evidence="3" id="KW-1185">Reference proteome</keyword>
<dbReference type="Pfam" id="PF00857">
    <property type="entry name" value="Isochorismatase"/>
    <property type="match status" value="1"/>
</dbReference>
<comment type="caution">
    <text evidence="2">The sequence shown here is derived from an EMBL/GenBank/DDBJ whole genome shotgun (WGS) entry which is preliminary data.</text>
</comment>
<dbReference type="Proteomes" id="UP000321899">
    <property type="component" value="Unassembled WGS sequence"/>
</dbReference>
<accession>A0A5Q4VC03</accession>
<proteinExistence type="predicted"/>
<feature type="domain" description="Isochorismatase-like" evidence="1">
    <location>
        <begin position="14"/>
        <end position="156"/>
    </location>
</feature>
<dbReference type="InterPro" id="IPR036380">
    <property type="entry name" value="Isochorismatase-like_sf"/>
</dbReference>
<dbReference type="SUPFAM" id="SSF52499">
    <property type="entry name" value="Isochorismatase-like hydrolases"/>
    <property type="match status" value="1"/>
</dbReference>
<evidence type="ECO:0000259" key="1">
    <source>
        <dbReference type="Pfam" id="PF00857"/>
    </source>
</evidence>
<sequence length="185" mass="20441">MTGADMETFFTSPCLVVVDVQQRLLAAMDDTQNLVDRCSRLIRGAKLLHMPLCFFDQNPQGLGPVLPELRLLASDAPLFTKQHFGGHRHTEFRNWLAENHIMDILICGIEAHVCVAQTAMGLAGDGFRVHVAMDGVSSRKPADKEAGLLRMQAFGVFPACVEGLLFEAMGRADVPEFKDFLEIVK</sequence>
<organism evidence="2 3">
    <name type="scientific">Desulfobotulus mexicanus</name>
    <dbReference type="NCBI Taxonomy" id="2586642"/>
    <lineage>
        <taxon>Bacteria</taxon>
        <taxon>Pseudomonadati</taxon>
        <taxon>Thermodesulfobacteriota</taxon>
        <taxon>Desulfobacteria</taxon>
        <taxon>Desulfobacterales</taxon>
        <taxon>Desulfobacteraceae</taxon>
        <taxon>Desulfobotulus</taxon>
    </lineage>
</organism>
<dbReference type="EMBL" id="VDMB01000005">
    <property type="protein sequence ID" value="TYT75209.1"/>
    <property type="molecule type" value="Genomic_DNA"/>
</dbReference>
<dbReference type="Gene3D" id="3.40.50.850">
    <property type="entry name" value="Isochorismatase-like"/>
    <property type="match status" value="1"/>
</dbReference>
<dbReference type="PANTHER" id="PTHR14119">
    <property type="entry name" value="HYDROLASE"/>
    <property type="match status" value="1"/>
</dbReference>
<evidence type="ECO:0000313" key="2">
    <source>
        <dbReference type="EMBL" id="TYT75209.1"/>
    </source>
</evidence>
<dbReference type="OrthoDB" id="9796958at2"/>
<protein>
    <submittedName>
        <fullName evidence="2">Isochorismatase family protein</fullName>
    </submittedName>
</protein>
<dbReference type="InterPro" id="IPR000868">
    <property type="entry name" value="Isochorismatase-like_dom"/>
</dbReference>
<gene>
    <name evidence="2" type="ORF">FIM25_05745</name>
</gene>
<dbReference type="AlphaFoldDB" id="A0A5Q4VC03"/>
<reference evidence="2 3" key="1">
    <citation type="submission" date="2019-06" db="EMBL/GenBank/DDBJ databases">
        <title>Desulfobotulus mexicanus sp. nov., a novel sulfate-reducing bacterium isolated from the sediment of an alkaline crater lake in Mexico.</title>
        <authorList>
            <person name="Hirschler-Rea A."/>
        </authorList>
    </citation>
    <scope>NUCLEOTIDE SEQUENCE [LARGE SCALE GENOMIC DNA]</scope>
    <source>
        <strain evidence="2 3">PAR22N</strain>
    </source>
</reference>